<proteinExistence type="predicted"/>
<dbReference type="AlphaFoldDB" id="A0AAJ0HCQ0"/>
<accession>A0AAJ0HCQ0</accession>
<evidence type="ECO:0000313" key="1">
    <source>
        <dbReference type="EMBL" id="KAK3346915.1"/>
    </source>
</evidence>
<name>A0AAJ0HCQ0_9PEZI</name>
<dbReference type="Proteomes" id="UP001275084">
    <property type="component" value="Unassembled WGS sequence"/>
</dbReference>
<dbReference type="EMBL" id="JAUIQD010000006">
    <property type="protein sequence ID" value="KAK3346915.1"/>
    <property type="molecule type" value="Genomic_DNA"/>
</dbReference>
<keyword evidence="2" id="KW-1185">Reference proteome</keyword>
<sequence length="56" mass="5998">MGDAVAPAARKSCSRCHTDQDIDQYYDLGGNGRVVAVSLTCRNRMRGNHAASRSGT</sequence>
<protein>
    <submittedName>
        <fullName evidence="1">Uncharacterized protein</fullName>
    </submittedName>
</protein>
<gene>
    <name evidence="1" type="ORF">B0T25DRAFT_553179</name>
</gene>
<comment type="caution">
    <text evidence="1">The sequence shown here is derived from an EMBL/GenBank/DDBJ whole genome shotgun (WGS) entry which is preliminary data.</text>
</comment>
<reference evidence="1" key="2">
    <citation type="submission" date="2023-06" db="EMBL/GenBank/DDBJ databases">
        <authorList>
            <consortium name="Lawrence Berkeley National Laboratory"/>
            <person name="Haridas S."/>
            <person name="Hensen N."/>
            <person name="Bonometti L."/>
            <person name="Westerberg I."/>
            <person name="Brannstrom I.O."/>
            <person name="Guillou S."/>
            <person name="Cros-Aarteil S."/>
            <person name="Calhoun S."/>
            <person name="Kuo A."/>
            <person name="Mondo S."/>
            <person name="Pangilinan J."/>
            <person name="Riley R."/>
            <person name="Labutti K."/>
            <person name="Andreopoulos B."/>
            <person name="Lipzen A."/>
            <person name="Chen C."/>
            <person name="Yanf M."/>
            <person name="Daum C."/>
            <person name="Ng V."/>
            <person name="Clum A."/>
            <person name="Steindorff A."/>
            <person name="Ohm R."/>
            <person name="Martin F."/>
            <person name="Silar P."/>
            <person name="Natvig D."/>
            <person name="Lalanne C."/>
            <person name="Gautier V."/>
            <person name="Ament-Velasquez S.L."/>
            <person name="Kruys A."/>
            <person name="Hutchinson M.I."/>
            <person name="Powell A.J."/>
            <person name="Barry K."/>
            <person name="Miller A.N."/>
            <person name="Grigoriev I.V."/>
            <person name="Debuchy R."/>
            <person name="Gladieux P."/>
            <person name="Thoren M.H."/>
            <person name="Johannesson H."/>
        </authorList>
    </citation>
    <scope>NUCLEOTIDE SEQUENCE</scope>
    <source>
        <strain evidence="1">CBS 955.72</strain>
    </source>
</reference>
<organism evidence="1 2">
    <name type="scientific">Lasiosphaeria hispida</name>
    <dbReference type="NCBI Taxonomy" id="260671"/>
    <lineage>
        <taxon>Eukaryota</taxon>
        <taxon>Fungi</taxon>
        <taxon>Dikarya</taxon>
        <taxon>Ascomycota</taxon>
        <taxon>Pezizomycotina</taxon>
        <taxon>Sordariomycetes</taxon>
        <taxon>Sordariomycetidae</taxon>
        <taxon>Sordariales</taxon>
        <taxon>Lasiosphaeriaceae</taxon>
        <taxon>Lasiosphaeria</taxon>
    </lineage>
</organism>
<reference evidence="1" key="1">
    <citation type="journal article" date="2023" name="Mol. Phylogenet. Evol.">
        <title>Genome-scale phylogeny and comparative genomics of the fungal order Sordariales.</title>
        <authorList>
            <person name="Hensen N."/>
            <person name="Bonometti L."/>
            <person name="Westerberg I."/>
            <person name="Brannstrom I.O."/>
            <person name="Guillou S."/>
            <person name="Cros-Aarteil S."/>
            <person name="Calhoun S."/>
            <person name="Haridas S."/>
            <person name="Kuo A."/>
            <person name="Mondo S."/>
            <person name="Pangilinan J."/>
            <person name="Riley R."/>
            <person name="LaButti K."/>
            <person name="Andreopoulos B."/>
            <person name="Lipzen A."/>
            <person name="Chen C."/>
            <person name="Yan M."/>
            <person name="Daum C."/>
            <person name="Ng V."/>
            <person name="Clum A."/>
            <person name="Steindorff A."/>
            <person name="Ohm R.A."/>
            <person name="Martin F."/>
            <person name="Silar P."/>
            <person name="Natvig D.O."/>
            <person name="Lalanne C."/>
            <person name="Gautier V."/>
            <person name="Ament-Velasquez S.L."/>
            <person name="Kruys A."/>
            <person name="Hutchinson M.I."/>
            <person name="Powell A.J."/>
            <person name="Barry K."/>
            <person name="Miller A.N."/>
            <person name="Grigoriev I.V."/>
            <person name="Debuchy R."/>
            <person name="Gladieux P."/>
            <person name="Hiltunen Thoren M."/>
            <person name="Johannesson H."/>
        </authorList>
    </citation>
    <scope>NUCLEOTIDE SEQUENCE</scope>
    <source>
        <strain evidence="1">CBS 955.72</strain>
    </source>
</reference>
<evidence type="ECO:0000313" key="2">
    <source>
        <dbReference type="Proteomes" id="UP001275084"/>
    </source>
</evidence>